<feature type="transmembrane region" description="Helical" evidence="1">
    <location>
        <begin position="6"/>
        <end position="26"/>
    </location>
</feature>
<evidence type="ECO:0000313" key="3">
    <source>
        <dbReference type="Proteomes" id="UP001152798"/>
    </source>
</evidence>
<keyword evidence="1" id="KW-0812">Transmembrane</keyword>
<evidence type="ECO:0000256" key="1">
    <source>
        <dbReference type="SAM" id="Phobius"/>
    </source>
</evidence>
<keyword evidence="3" id="KW-1185">Reference proteome</keyword>
<accession>A0A9P0HD36</accession>
<dbReference type="AlphaFoldDB" id="A0A9P0HD36"/>
<evidence type="ECO:0000313" key="2">
    <source>
        <dbReference type="EMBL" id="CAH1399809.1"/>
    </source>
</evidence>
<keyword evidence="1" id="KW-0472">Membrane</keyword>
<protein>
    <submittedName>
        <fullName evidence="2">Uncharacterized protein</fullName>
    </submittedName>
</protein>
<proteinExistence type="predicted"/>
<dbReference type="Proteomes" id="UP001152798">
    <property type="component" value="Chromosome 4"/>
</dbReference>
<keyword evidence="1" id="KW-1133">Transmembrane helix</keyword>
<sequence length="221" mass="24672">MRLSPLLSTLYLPGILFSLIFTLYELTKEAYKLQRTEICRSYKALTGRPPSAPVLCNNPRPLSPMELKSSRRNKFACKGPLALIELSKRFPRGSLLISIFGALILTYAVPETLHALGSSTYVRTANYLRQPCTLSPVPDPTGTVSGTSAHLTYLYMRLTSFFLGFNRPHFDDNLMKQCNSKPVYLLSSSTAALTSLTIWNQSSNFLYRVLPSPQQVKPTVS</sequence>
<organism evidence="2 3">
    <name type="scientific">Nezara viridula</name>
    <name type="common">Southern green stink bug</name>
    <name type="synonym">Cimex viridulus</name>
    <dbReference type="NCBI Taxonomy" id="85310"/>
    <lineage>
        <taxon>Eukaryota</taxon>
        <taxon>Metazoa</taxon>
        <taxon>Ecdysozoa</taxon>
        <taxon>Arthropoda</taxon>
        <taxon>Hexapoda</taxon>
        <taxon>Insecta</taxon>
        <taxon>Pterygota</taxon>
        <taxon>Neoptera</taxon>
        <taxon>Paraneoptera</taxon>
        <taxon>Hemiptera</taxon>
        <taxon>Heteroptera</taxon>
        <taxon>Panheteroptera</taxon>
        <taxon>Pentatomomorpha</taxon>
        <taxon>Pentatomoidea</taxon>
        <taxon>Pentatomidae</taxon>
        <taxon>Pentatominae</taxon>
        <taxon>Nezara</taxon>
    </lineage>
</organism>
<name>A0A9P0HD36_NEZVI</name>
<feature type="transmembrane region" description="Helical" evidence="1">
    <location>
        <begin position="93"/>
        <end position="110"/>
    </location>
</feature>
<gene>
    <name evidence="2" type="ORF">NEZAVI_LOCUS9183</name>
</gene>
<dbReference type="EMBL" id="OV725080">
    <property type="protein sequence ID" value="CAH1399809.1"/>
    <property type="molecule type" value="Genomic_DNA"/>
</dbReference>
<reference evidence="2" key="1">
    <citation type="submission" date="2022-01" db="EMBL/GenBank/DDBJ databases">
        <authorList>
            <person name="King R."/>
        </authorList>
    </citation>
    <scope>NUCLEOTIDE SEQUENCE</scope>
</reference>